<dbReference type="Pfam" id="PF16793">
    <property type="entry name" value="RepB_primase"/>
    <property type="match status" value="1"/>
</dbReference>
<dbReference type="RefSeq" id="WP_150350245.1">
    <property type="nucleotide sequence ID" value="NZ_CP044081.1"/>
</dbReference>
<reference evidence="3 4" key="1">
    <citation type="submission" date="2019-09" db="EMBL/GenBank/DDBJ databases">
        <title>FDA dAtabase for Regulatory Grade micrObial Sequences (FDA-ARGOS): Supporting development and validation of Infectious Disease Dx tests.</title>
        <authorList>
            <person name="Sciortino C."/>
            <person name="Tallon L."/>
            <person name="Sadzewicz L."/>
            <person name="Vavikolanu K."/>
            <person name="Mehta A."/>
            <person name="Aluvathingal J."/>
            <person name="Nadendla S."/>
            <person name="Nandy P."/>
            <person name="Geyer C."/>
            <person name="Yan Y."/>
            <person name="Sichtig H."/>
        </authorList>
    </citation>
    <scope>NUCLEOTIDE SEQUENCE [LARGE SCALE GENOMIC DNA]</scope>
    <source>
        <strain evidence="3 4">FDAARGOS_643</strain>
    </source>
</reference>
<protein>
    <submittedName>
        <fullName evidence="3">Uncharacterized protein</fullName>
    </submittedName>
</protein>
<evidence type="ECO:0000259" key="2">
    <source>
        <dbReference type="Pfam" id="PF19263"/>
    </source>
</evidence>
<accession>A0A5P2QPK3</accession>
<dbReference type="Gene3D" id="3.30.70.1790">
    <property type="entry name" value="RepB DNA-primase, N-terminal domain"/>
    <property type="match status" value="1"/>
</dbReference>
<evidence type="ECO:0000259" key="1">
    <source>
        <dbReference type="Pfam" id="PF16793"/>
    </source>
</evidence>
<gene>
    <name evidence="3" type="ORF">FOB51_08065</name>
</gene>
<evidence type="ECO:0000313" key="4">
    <source>
        <dbReference type="Proteomes" id="UP000324507"/>
    </source>
</evidence>
<dbReference type="Pfam" id="PF19263">
    <property type="entry name" value="DUF5906"/>
    <property type="match status" value="1"/>
</dbReference>
<dbReference type="EMBL" id="CP044081">
    <property type="protein sequence ID" value="QEU07964.1"/>
    <property type="molecule type" value="Genomic_DNA"/>
</dbReference>
<feature type="domain" description="NrS-1 polymerase-like helicase" evidence="2">
    <location>
        <begin position="521"/>
        <end position="631"/>
    </location>
</feature>
<name>A0A5P2QPK3_9RHOB</name>
<dbReference type="AlphaFoldDB" id="A0A5P2QPK3"/>
<dbReference type="InterPro" id="IPR039459">
    <property type="entry name" value="RepB-like_DNA_primase_dom"/>
</dbReference>
<proteinExistence type="predicted"/>
<sequence length="797" mass="89280">MNTHGKTSNSGEQSKFDFNLAQAWVQALGGGVFNWRFIHDRDKATPAIKRRGTLEQVWQEACQWNAAGYGIFATVNEMDGAGYDAGGRPVAGAHGDTLEHVKAIRAHVVDLDNLNAMANLERAKAHDPAPWFAVQTSPGKAHVYWPVLLGTVDDYRPLQRKLRQWFDGDKAVIDATRVLRVPGFLHQKGEPHLVTCYALLGYDQPILQHTLAQSLAHVNAPEDSGGRHPLGDGELAGPSWEWVLYGLETMPVDGMSHPDFISFTAAYKQAGWTLADPETLKQHWLKWCEKFGAASKGIEYNLKHWDSINDTEVGWKSMLRQNPNLNGAFMFHGSQHVPVAAPATVPTQAHSAVTTWEGGKHPLADQYNGILTAEECAQWFAGCAFISSTSQMFTPFGLMNQTSFNAKYGGKRFIITPQGAPTDEAWKAATRSTLWTVPKIDRLRFKPNERFGEISRDELGRMSLNIYRPAEIETLDDDPAPFLHHLSLVLPDQNDQRILLEYLAHNVKYPGHKIPWAPLIQSTEGIGKGVFKLVMQHAMGHSYTYFPNAKLLNDSGSKFNGWMDQKLFFVADEIRTDEKRDMVEVLKPIISERELEMQGKGKDQVQGDNPGNWLFFSNHKDAIPVNDNSRRFAIFYSPIQSVKDLEARLMDDGYFRWLFDWLGADGDRRGLKIVANYLLHYPIERGAIPMRAPHTSSHAEAVTVSLGPIASAIMDAIEAERPGFRGGWINRNMARDMLKRDYTSQAVAKAITDDLGGYKVGRHSTPIFPEGGGKPELFRIGEWRSVQHYMADQGYFG</sequence>
<dbReference type="Proteomes" id="UP000324507">
    <property type="component" value="Chromosome"/>
</dbReference>
<evidence type="ECO:0000313" key="3">
    <source>
        <dbReference type="EMBL" id="QEU07964.1"/>
    </source>
</evidence>
<organism evidence="3 4">
    <name type="scientific">Paracoccus yeei</name>
    <dbReference type="NCBI Taxonomy" id="147645"/>
    <lineage>
        <taxon>Bacteria</taxon>
        <taxon>Pseudomonadati</taxon>
        <taxon>Pseudomonadota</taxon>
        <taxon>Alphaproteobacteria</taxon>
        <taxon>Rhodobacterales</taxon>
        <taxon>Paracoccaceae</taxon>
        <taxon>Paracoccus</taxon>
    </lineage>
</organism>
<dbReference type="InterPro" id="IPR045455">
    <property type="entry name" value="NrS-1_pol-like_helicase"/>
</dbReference>
<feature type="domain" description="RepB-like DNA primase" evidence="1">
    <location>
        <begin position="103"/>
        <end position="190"/>
    </location>
</feature>